<feature type="non-terminal residue" evidence="2">
    <location>
        <position position="1"/>
    </location>
</feature>
<dbReference type="InterPro" id="IPR050900">
    <property type="entry name" value="Transposase_IS3/IS150/IS904"/>
</dbReference>
<gene>
    <name evidence="2" type="ORF">ESV85_12070</name>
</gene>
<feature type="domain" description="Integrase catalytic" evidence="1">
    <location>
        <begin position="22"/>
        <end position="186"/>
    </location>
</feature>
<dbReference type="Pfam" id="PF00665">
    <property type="entry name" value="rve"/>
    <property type="match status" value="1"/>
</dbReference>
<dbReference type="PANTHER" id="PTHR46889:SF5">
    <property type="entry name" value="INTEGRASE PROTEIN"/>
    <property type="match status" value="1"/>
</dbReference>
<dbReference type="InterPro" id="IPR012337">
    <property type="entry name" value="RNaseH-like_sf"/>
</dbReference>
<dbReference type="OrthoDB" id="936265at2"/>
<sequence length="197" mass="22942">LKSYTKTTHSKHWLKKHPNLLRDLVPSRMEEVFVSDITYVRSRERTHYLSLVTDAFSRKIMGYHLSDDMSAGNVVKALQMAIKNRKTTWPLIHHSDRGLQYCSALYQEKLTSGQIKPSMTDGYDCYQNALAERINGILKQEFLLEICNTGKELEKLIKESINIFNQERPHLSLNMKTPNEIHQKTEEENLPRLILLT</sequence>
<dbReference type="SUPFAM" id="SSF53098">
    <property type="entry name" value="Ribonuclease H-like"/>
    <property type="match status" value="1"/>
</dbReference>
<dbReference type="InterPro" id="IPR001584">
    <property type="entry name" value="Integrase_cat-core"/>
</dbReference>
<dbReference type="PANTHER" id="PTHR46889">
    <property type="entry name" value="TRANSPOSASE INSF FOR INSERTION SEQUENCE IS3B-RELATED"/>
    <property type="match status" value="1"/>
</dbReference>
<protein>
    <submittedName>
        <fullName evidence="2">IS3 family transposase</fullName>
    </submittedName>
</protein>
<proteinExistence type="predicted"/>
<dbReference type="NCBIfam" id="NF033516">
    <property type="entry name" value="transpos_IS3"/>
    <property type="match status" value="1"/>
</dbReference>
<dbReference type="GO" id="GO:0015074">
    <property type="term" value="P:DNA integration"/>
    <property type="evidence" value="ECO:0007669"/>
    <property type="project" value="InterPro"/>
</dbReference>
<dbReference type="InterPro" id="IPR048020">
    <property type="entry name" value="Transpos_IS3"/>
</dbReference>
<organism evidence="2 3">
    <name type="scientific">Algoriphagus aquimarinus</name>
    <dbReference type="NCBI Taxonomy" id="237018"/>
    <lineage>
        <taxon>Bacteria</taxon>
        <taxon>Pseudomonadati</taxon>
        <taxon>Bacteroidota</taxon>
        <taxon>Cytophagia</taxon>
        <taxon>Cytophagales</taxon>
        <taxon>Cyclobacteriaceae</taxon>
        <taxon>Algoriphagus</taxon>
    </lineage>
</organism>
<dbReference type="PROSITE" id="PS50994">
    <property type="entry name" value="INTEGRASE"/>
    <property type="match status" value="1"/>
</dbReference>
<name>A0A5C7AQB6_9BACT</name>
<dbReference type="RefSeq" id="WP_146917932.1">
    <property type="nucleotide sequence ID" value="NZ_VORW01000007.1"/>
</dbReference>
<dbReference type="Gene3D" id="3.30.420.10">
    <property type="entry name" value="Ribonuclease H-like superfamily/Ribonuclease H"/>
    <property type="match status" value="1"/>
</dbReference>
<dbReference type="InterPro" id="IPR036397">
    <property type="entry name" value="RNaseH_sf"/>
</dbReference>
<dbReference type="GO" id="GO:0003676">
    <property type="term" value="F:nucleic acid binding"/>
    <property type="evidence" value="ECO:0007669"/>
    <property type="project" value="InterPro"/>
</dbReference>
<reference evidence="2 3" key="1">
    <citation type="submission" date="2019-08" db="EMBL/GenBank/DDBJ databases">
        <title>Genomes sequence of Algoriphagus aquimarinus ACAM450.</title>
        <authorList>
            <person name="Bowman J.P."/>
        </authorList>
    </citation>
    <scope>NUCLEOTIDE SEQUENCE [LARGE SCALE GENOMIC DNA]</scope>
    <source>
        <strain evidence="2 3">ACAM 450</strain>
    </source>
</reference>
<accession>A0A5C7AQB6</accession>
<evidence type="ECO:0000259" key="1">
    <source>
        <dbReference type="PROSITE" id="PS50994"/>
    </source>
</evidence>
<evidence type="ECO:0000313" key="3">
    <source>
        <dbReference type="Proteomes" id="UP000321935"/>
    </source>
</evidence>
<evidence type="ECO:0000313" key="2">
    <source>
        <dbReference type="EMBL" id="TXE10966.1"/>
    </source>
</evidence>
<dbReference type="AlphaFoldDB" id="A0A5C7AQB6"/>
<dbReference type="Proteomes" id="UP000321935">
    <property type="component" value="Unassembled WGS sequence"/>
</dbReference>
<comment type="caution">
    <text evidence="2">The sequence shown here is derived from an EMBL/GenBank/DDBJ whole genome shotgun (WGS) entry which is preliminary data.</text>
</comment>
<dbReference type="EMBL" id="VORW01000007">
    <property type="protein sequence ID" value="TXE10966.1"/>
    <property type="molecule type" value="Genomic_DNA"/>
</dbReference>